<gene>
    <name evidence="8" type="ORF">SPHA_30863</name>
</gene>
<dbReference type="InterPro" id="IPR050652">
    <property type="entry name" value="AN1_A20_ZnFinger"/>
</dbReference>
<feature type="compositionally biased region" description="Low complexity" evidence="5">
    <location>
        <begin position="510"/>
        <end position="521"/>
    </location>
</feature>
<keyword evidence="6" id="KW-0812">Transmembrane</keyword>
<dbReference type="PROSITE" id="PS51039">
    <property type="entry name" value="ZF_AN1"/>
    <property type="match status" value="1"/>
</dbReference>
<evidence type="ECO:0000256" key="4">
    <source>
        <dbReference type="PROSITE-ProRule" id="PRU00449"/>
    </source>
</evidence>
<organism evidence="8 9">
    <name type="scientific">Acanthosepion pharaonis</name>
    <name type="common">Pharaoh cuttlefish</name>
    <name type="synonym">Sepia pharaonis</name>
    <dbReference type="NCBI Taxonomy" id="158019"/>
    <lineage>
        <taxon>Eukaryota</taxon>
        <taxon>Metazoa</taxon>
        <taxon>Spiralia</taxon>
        <taxon>Lophotrochozoa</taxon>
        <taxon>Mollusca</taxon>
        <taxon>Cephalopoda</taxon>
        <taxon>Coleoidea</taxon>
        <taxon>Decapodiformes</taxon>
        <taxon>Sepiida</taxon>
        <taxon>Sepiina</taxon>
        <taxon>Sepiidae</taxon>
        <taxon>Acanthosepion</taxon>
    </lineage>
</organism>
<dbReference type="OrthoDB" id="428577at2759"/>
<feature type="transmembrane region" description="Helical" evidence="6">
    <location>
        <begin position="58"/>
        <end position="77"/>
    </location>
</feature>
<evidence type="ECO:0000313" key="9">
    <source>
        <dbReference type="Proteomes" id="UP000597762"/>
    </source>
</evidence>
<evidence type="ECO:0000256" key="6">
    <source>
        <dbReference type="SAM" id="Phobius"/>
    </source>
</evidence>
<evidence type="ECO:0000313" key="8">
    <source>
        <dbReference type="EMBL" id="CAE1257666.1"/>
    </source>
</evidence>
<keyword evidence="1" id="KW-0479">Metal-binding</keyword>
<dbReference type="EMBL" id="CAHIKZ030001247">
    <property type="protein sequence ID" value="CAE1257666.1"/>
    <property type="molecule type" value="Genomic_DNA"/>
</dbReference>
<feature type="region of interest" description="Disordered" evidence="5">
    <location>
        <begin position="420"/>
        <end position="472"/>
    </location>
</feature>
<dbReference type="Proteomes" id="UP000597762">
    <property type="component" value="Unassembled WGS sequence"/>
</dbReference>
<evidence type="ECO:0000256" key="2">
    <source>
        <dbReference type="ARBA" id="ARBA00022771"/>
    </source>
</evidence>
<keyword evidence="3" id="KW-0862">Zinc</keyword>
<evidence type="ECO:0000256" key="5">
    <source>
        <dbReference type="SAM" id="MobiDB-lite"/>
    </source>
</evidence>
<dbReference type="GO" id="GO:0008270">
    <property type="term" value="F:zinc ion binding"/>
    <property type="evidence" value="ECO:0007669"/>
    <property type="project" value="UniProtKB-KW"/>
</dbReference>
<reference evidence="8" key="1">
    <citation type="submission" date="2021-01" db="EMBL/GenBank/DDBJ databases">
        <authorList>
            <person name="Li R."/>
            <person name="Bekaert M."/>
        </authorList>
    </citation>
    <scope>NUCLEOTIDE SEQUENCE</scope>
    <source>
        <strain evidence="8">Farmed</strain>
    </source>
</reference>
<proteinExistence type="predicted"/>
<feature type="compositionally biased region" description="Polar residues" evidence="5">
    <location>
        <begin position="455"/>
        <end position="472"/>
    </location>
</feature>
<name>A0A812CCC5_ACAPH</name>
<comment type="caution">
    <text evidence="8">The sequence shown here is derived from an EMBL/GenBank/DDBJ whole genome shotgun (WGS) entry which is preliminary data.</text>
</comment>
<keyword evidence="6" id="KW-1133">Transmembrane helix</keyword>
<sequence>MSSFVAFFFSACLHRSSCVGLLIRLPFFLRSFLILAFNLLLLLAFMSTSYLLSFAPSFYLLFPSINSFVCLSFFLSLSLGGCCCNPYTHFLFVALSFSFILIVSPSLSFSHITELFHTVNTLPPTSITFFLLFYLSVILSHIFPLSFALSSTLHRFFFCFSFISTHFRQLFHLFIYLISLHSATSGVYFYLPPCPPTFTFFHLQLSSSHFFCFFFLSFRFDFFLSSLLTFKPDFSKFLPFTSFSQRHQCFPLSFSYLYTVRYFIFIENDCGCNSIINSIFLSAPPSPGGNAFFSTNRVAVSRLDALVDFGEHLEKNKSRALQTAAAAVMSKENDQVKNSSPSSSSHKIPDAPLENPQLQDRRGVAVSQCHLSSGSGVPKAVAPTPSEGSFTSNPVIESSCDDRLDGSRTAVIRTVDHPITSTSAATTGTGGTTGASGTSLILPDHPLGPQKHSKTITTSKCGSPLTESPMANSTICSTSTMLVTTTSDSGHSPLRDKSTSGNEVMTIKESSAPMSATTASSSREESTQCTSGSFSNQQTQISSSSSSYQQQPSTVEGAKAEEQKGVKRSRDDLEEKPVQKNKKRCYRCNCKLELAQRQIGLCRCDYVFCKAHRLPEQHNCTFDHKEDGRREAREKNDQACSTLRNIVQKTGFRFLKTIPSTMHCIHEFNFNEIETKKTAKT</sequence>
<dbReference type="Gene3D" id="4.10.1110.10">
    <property type="entry name" value="AN1-like Zinc finger"/>
    <property type="match status" value="1"/>
</dbReference>
<feature type="compositionally biased region" description="Basic and acidic residues" evidence="5">
    <location>
        <begin position="558"/>
        <end position="576"/>
    </location>
</feature>
<dbReference type="InterPro" id="IPR000058">
    <property type="entry name" value="Znf_AN1"/>
</dbReference>
<feature type="transmembrane region" description="Helical" evidence="6">
    <location>
        <begin position="127"/>
        <end position="149"/>
    </location>
</feature>
<dbReference type="PANTHER" id="PTHR10634:SF67">
    <property type="entry name" value="AN1-TYPE ZINC FINGER PROTEIN 3"/>
    <property type="match status" value="1"/>
</dbReference>
<keyword evidence="9" id="KW-1185">Reference proteome</keyword>
<dbReference type="AlphaFoldDB" id="A0A812CCC5"/>
<dbReference type="InterPro" id="IPR035896">
    <property type="entry name" value="AN1-like_Znf"/>
</dbReference>
<feature type="compositionally biased region" description="Low complexity" evidence="5">
    <location>
        <begin position="533"/>
        <end position="553"/>
    </location>
</feature>
<evidence type="ECO:0000259" key="7">
    <source>
        <dbReference type="PROSITE" id="PS51039"/>
    </source>
</evidence>
<feature type="domain" description="AN1-type" evidence="7">
    <location>
        <begin position="579"/>
        <end position="628"/>
    </location>
</feature>
<feature type="transmembrane region" description="Helical" evidence="6">
    <location>
        <begin position="89"/>
        <end position="107"/>
    </location>
</feature>
<feature type="region of interest" description="Disordered" evidence="5">
    <location>
        <begin position="484"/>
        <end position="576"/>
    </location>
</feature>
<protein>
    <recommendedName>
        <fullName evidence="7">AN1-type domain-containing protein</fullName>
    </recommendedName>
</protein>
<accession>A0A812CCC5</accession>
<keyword evidence="6" id="KW-0472">Membrane</keyword>
<evidence type="ECO:0000256" key="3">
    <source>
        <dbReference type="ARBA" id="ARBA00022833"/>
    </source>
</evidence>
<evidence type="ECO:0000256" key="1">
    <source>
        <dbReference type="ARBA" id="ARBA00022723"/>
    </source>
</evidence>
<dbReference type="PANTHER" id="PTHR10634">
    <property type="entry name" value="AN1-TYPE ZINC FINGER PROTEIN"/>
    <property type="match status" value="1"/>
</dbReference>
<feature type="compositionally biased region" description="Polar residues" evidence="5">
    <location>
        <begin position="386"/>
        <end position="396"/>
    </location>
</feature>
<keyword evidence="2 4" id="KW-0863">Zinc-finger</keyword>
<feature type="transmembrane region" description="Helical" evidence="6">
    <location>
        <begin position="32"/>
        <end position="52"/>
    </location>
</feature>
<feature type="transmembrane region" description="Helical" evidence="6">
    <location>
        <begin position="170"/>
        <end position="191"/>
    </location>
</feature>
<dbReference type="SMART" id="SM00154">
    <property type="entry name" value="ZnF_AN1"/>
    <property type="match status" value="1"/>
</dbReference>
<dbReference type="SUPFAM" id="SSF118310">
    <property type="entry name" value="AN1-like Zinc finger"/>
    <property type="match status" value="1"/>
</dbReference>
<feature type="region of interest" description="Disordered" evidence="5">
    <location>
        <begin position="330"/>
        <end position="402"/>
    </location>
</feature>